<dbReference type="SUPFAM" id="SSF54637">
    <property type="entry name" value="Thioesterase/thiol ester dehydrase-isomerase"/>
    <property type="match status" value="1"/>
</dbReference>
<proteinExistence type="predicted"/>
<dbReference type="OrthoDB" id="9801735at2"/>
<dbReference type="InterPro" id="IPR029069">
    <property type="entry name" value="HotDog_dom_sf"/>
</dbReference>
<reference evidence="2 3" key="1">
    <citation type="submission" date="2019-03" db="EMBL/GenBank/DDBJ databases">
        <authorList>
            <person name="Zhang S."/>
        </authorList>
    </citation>
    <scope>NUCLEOTIDE SEQUENCE [LARGE SCALE GENOMIC DNA]</scope>
    <source>
        <strain evidence="2 3">S4J41</strain>
    </source>
</reference>
<dbReference type="Proteomes" id="UP000294662">
    <property type="component" value="Unassembled WGS sequence"/>
</dbReference>
<dbReference type="AlphaFoldDB" id="A0A4V2Z6Y9"/>
<evidence type="ECO:0000313" key="3">
    <source>
        <dbReference type="Proteomes" id="UP000294662"/>
    </source>
</evidence>
<dbReference type="PANTHER" id="PTHR42993">
    <property type="entry name" value="MAOC-LIKE DEHYDRATASE DOMAIN-CONTAINING PROTEIN"/>
    <property type="match status" value="1"/>
</dbReference>
<dbReference type="InterPro" id="IPR039375">
    <property type="entry name" value="NodN-like"/>
</dbReference>
<keyword evidence="3" id="KW-1185">Reference proteome</keyword>
<dbReference type="Pfam" id="PF01575">
    <property type="entry name" value="MaoC_dehydratas"/>
    <property type="match status" value="1"/>
</dbReference>
<dbReference type="InterPro" id="IPR002539">
    <property type="entry name" value="MaoC-like_dom"/>
</dbReference>
<organism evidence="2 3">
    <name type="scientific">Antarcticimicrobium sediminis</name>
    <dbReference type="NCBI Taxonomy" id="2546227"/>
    <lineage>
        <taxon>Bacteria</taxon>
        <taxon>Pseudomonadati</taxon>
        <taxon>Pseudomonadota</taxon>
        <taxon>Alphaproteobacteria</taxon>
        <taxon>Rhodobacterales</taxon>
        <taxon>Paracoccaceae</taxon>
        <taxon>Antarcticimicrobium</taxon>
    </lineage>
</organism>
<protein>
    <submittedName>
        <fullName evidence="2">MaoC family dehydratase</fullName>
    </submittedName>
</protein>
<feature type="domain" description="MaoC-like" evidence="1">
    <location>
        <begin position="13"/>
        <end position="124"/>
    </location>
</feature>
<gene>
    <name evidence="2" type="ORF">E1B25_19605</name>
</gene>
<dbReference type="EMBL" id="SMFP01000019">
    <property type="protein sequence ID" value="TDE34536.1"/>
    <property type="molecule type" value="Genomic_DNA"/>
</dbReference>
<evidence type="ECO:0000259" key="1">
    <source>
        <dbReference type="Pfam" id="PF01575"/>
    </source>
</evidence>
<dbReference type="RefSeq" id="WP_132831274.1">
    <property type="nucleotide sequence ID" value="NZ_SMFP01000019.1"/>
</dbReference>
<name>A0A4V2Z6Y9_9RHOB</name>
<evidence type="ECO:0000313" key="2">
    <source>
        <dbReference type="EMBL" id="TDE34536.1"/>
    </source>
</evidence>
<dbReference type="CDD" id="cd03450">
    <property type="entry name" value="NodN"/>
    <property type="match status" value="1"/>
</dbReference>
<dbReference type="Gene3D" id="3.10.129.10">
    <property type="entry name" value="Hotdog Thioesterase"/>
    <property type="match status" value="1"/>
</dbReference>
<accession>A0A4V2Z6Y9</accession>
<sequence>MTEIETALAAQEALIGTEIGLSDWITVDQPMIDAFADVTHDHQWIHVDPERAAAEAPFGGTIAHGFLTLSLASRFGEDCFTPLSGEVMTLNYGFNKLRFLSPVPSGARLRGRFILTAIRQRSEVEVLREFSLSIEIEGHDSPALVADWLAMTVFAPPQD</sequence>
<dbReference type="PANTHER" id="PTHR42993:SF1">
    <property type="entry name" value="MAOC-LIKE DEHYDRATASE DOMAIN-CONTAINING PROTEIN"/>
    <property type="match status" value="1"/>
</dbReference>
<comment type="caution">
    <text evidence="2">The sequence shown here is derived from an EMBL/GenBank/DDBJ whole genome shotgun (WGS) entry which is preliminary data.</text>
</comment>